<evidence type="ECO:0000313" key="2">
    <source>
        <dbReference type="Proteomes" id="UP000642094"/>
    </source>
</evidence>
<organism evidence="1 2">
    <name type="scientific">Pseudanabaena mucicola FACHB-723</name>
    <dbReference type="NCBI Taxonomy" id="2692860"/>
    <lineage>
        <taxon>Bacteria</taxon>
        <taxon>Bacillati</taxon>
        <taxon>Cyanobacteriota</taxon>
        <taxon>Cyanophyceae</taxon>
        <taxon>Pseudanabaenales</taxon>
        <taxon>Pseudanabaenaceae</taxon>
        <taxon>Pseudanabaena</taxon>
    </lineage>
</organism>
<evidence type="ECO:0008006" key="3">
    <source>
        <dbReference type="Google" id="ProtNLM"/>
    </source>
</evidence>
<comment type="caution">
    <text evidence="1">The sequence shown here is derived from an EMBL/GenBank/DDBJ whole genome shotgun (WGS) entry which is preliminary data.</text>
</comment>
<evidence type="ECO:0000313" key="1">
    <source>
        <dbReference type="EMBL" id="MBD2188254.1"/>
    </source>
</evidence>
<proteinExistence type="predicted"/>
<sequence>MQYSLGFVMILLGFLGFSTQQTSNPLAEVHDSHIQGNVPSQFAKVLQRDLDKYFQDLNSDVKTVQYELLRPVPTQVGVGVPKYYLWVKLYGHHGQKNLLDEGAVKVAAVEQTHFTVLNYFAIADLQKYPETINQTFPLPVGEKIRKRIKLN</sequence>
<keyword evidence="2" id="KW-1185">Reference proteome</keyword>
<dbReference type="RefSeq" id="WP_190403110.1">
    <property type="nucleotide sequence ID" value="NZ_JACJQB010000013.1"/>
</dbReference>
<dbReference type="Proteomes" id="UP000642094">
    <property type="component" value="Unassembled WGS sequence"/>
</dbReference>
<dbReference type="EMBL" id="JACJQB010000013">
    <property type="protein sequence ID" value="MBD2188254.1"/>
    <property type="molecule type" value="Genomic_DNA"/>
</dbReference>
<reference evidence="1 2" key="1">
    <citation type="journal article" date="2020" name="ISME J.">
        <title>Comparative genomics reveals insights into cyanobacterial evolution and habitat adaptation.</title>
        <authorList>
            <person name="Chen M.Y."/>
            <person name="Teng W.K."/>
            <person name="Zhao L."/>
            <person name="Hu C.X."/>
            <person name="Zhou Y.K."/>
            <person name="Han B.P."/>
            <person name="Song L.R."/>
            <person name="Shu W.S."/>
        </authorList>
    </citation>
    <scope>NUCLEOTIDE SEQUENCE [LARGE SCALE GENOMIC DNA]</scope>
    <source>
        <strain evidence="1 2">FACHB-723</strain>
    </source>
</reference>
<gene>
    <name evidence="1" type="ORF">H6F41_08875</name>
</gene>
<protein>
    <recommendedName>
        <fullName evidence="3">DUF3888 domain-containing protein</fullName>
    </recommendedName>
</protein>
<accession>A0ABR7ZWV8</accession>
<name>A0ABR7ZWV8_9CYAN</name>